<dbReference type="InterPro" id="IPR023765">
    <property type="entry name" value="SBP_5_CS"/>
</dbReference>
<evidence type="ECO:0000256" key="3">
    <source>
        <dbReference type="ARBA" id="ARBA00022448"/>
    </source>
</evidence>
<evidence type="ECO:0000256" key="4">
    <source>
        <dbReference type="ARBA" id="ARBA00022729"/>
    </source>
</evidence>
<dbReference type="EMBL" id="QUMW01000015">
    <property type="protein sequence ID" value="REG22737.1"/>
    <property type="molecule type" value="Genomic_DNA"/>
</dbReference>
<dbReference type="AlphaFoldDB" id="A0A3E0ASH7"/>
<evidence type="ECO:0000259" key="6">
    <source>
        <dbReference type="Pfam" id="PF00496"/>
    </source>
</evidence>
<proteinExistence type="inferred from homology"/>
<dbReference type="Pfam" id="PF00496">
    <property type="entry name" value="SBP_bac_5"/>
    <property type="match status" value="1"/>
</dbReference>
<feature type="signal peptide" evidence="5">
    <location>
        <begin position="1"/>
        <end position="19"/>
    </location>
</feature>
<keyword evidence="8" id="KW-1185">Reference proteome</keyword>
<keyword evidence="4 5" id="KW-0732">Signal</keyword>
<dbReference type="GO" id="GO:0042597">
    <property type="term" value="C:periplasmic space"/>
    <property type="evidence" value="ECO:0007669"/>
    <property type="project" value="UniProtKB-ARBA"/>
</dbReference>
<evidence type="ECO:0000313" key="7">
    <source>
        <dbReference type="EMBL" id="REG22737.1"/>
    </source>
</evidence>
<evidence type="ECO:0000256" key="5">
    <source>
        <dbReference type="SAM" id="SignalP"/>
    </source>
</evidence>
<dbReference type="SUPFAM" id="SSF53850">
    <property type="entry name" value="Periplasmic binding protein-like II"/>
    <property type="match status" value="1"/>
</dbReference>
<dbReference type="PANTHER" id="PTHR30290:SF9">
    <property type="entry name" value="OLIGOPEPTIDE-BINDING PROTEIN APPA"/>
    <property type="match status" value="1"/>
</dbReference>
<dbReference type="Gene3D" id="3.10.105.10">
    <property type="entry name" value="Dipeptide-binding Protein, Domain 3"/>
    <property type="match status" value="1"/>
</dbReference>
<sequence>MAKKYYTYLLLAALIFVLAACTSDSDVEVSDEEGNTEEPAAGGDLVASYATDVSSLDPAGQNDLPSDQRRNVIYEGLLYLNDDLEPEPRLAETYEQTDETTWEFHLREGVKFHDGTEFTAEAVKANIERIVDPAVASSRANIFEMIEEVNVIDDYTVEIITEYPFAALPNYLAHDAGGMVSTTVIDEDYQNAIDEAGLDMTLDEFYSLRENGGEAYEEAAEEAGSHTGAVVEQKPVGTGYMKFQSRSPGENVVVERFEDYWDTPAKLDTITFKVVAEDASRIAELETGQSHFIQGFDNAQWDRIENHPEMETHPVYNLSNEYIGMNTQEGPLEDKRVRQAIGHMVDKETIMDGIYYGIGRTMKGALQEEILGYNENLEDLQYDPERAKELLEEAGYGDGFDLTIMTNDSPERVDLAIYLQEELKEVGINLNIEQLEWGAYLEAVSNGEHDLFILGWPNPVGDPDQGIWPLFHSSMQGAGGNRTFFDSEEVDELLEQGRRELDDNKREAIYQEIDEILVEEQPAVFIRQAQSANAARTEVEGLYISHFNKPDFRNVTINEQ</sequence>
<organism evidence="7 8">
    <name type="scientific">Jeotgalicoccus halotolerans</name>
    <dbReference type="NCBI Taxonomy" id="157227"/>
    <lineage>
        <taxon>Bacteria</taxon>
        <taxon>Bacillati</taxon>
        <taxon>Bacillota</taxon>
        <taxon>Bacilli</taxon>
        <taxon>Bacillales</taxon>
        <taxon>Staphylococcaceae</taxon>
        <taxon>Jeotgalicoccus</taxon>
    </lineage>
</organism>
<dbReference type="Gene3D" id="3.40.190.10">
    <property type="entry name" value="Periplasmic binding protein-like II"/>
    <property type="match status" value="1"/>
</dbReference>
<gene>
    <name evidence="7" type="ORF">DFR63_2108</name>
</gene>
<comment type="caution">
    <text evidence="7">The sequence shown here is derived from an EMBL/GenBank/DDBJ whole genome shotgun (WGS) entry which is preliminary data.</text>
</comment>
<evidence type="ECO:0000256" key="1">
    <source>
        <dbReference type="ARBA" id="ARBA00004193"/>
    </source>
</evidence>
<dbReference type="CDD" id="cd08499">
    <property type="entry name" value="PBP2_Ylib_like"/>
    <property type="match status" value="1"/>
</dbReference>
<dbReference type="PROSITE" id="PS01040">
    <property type="entry name" value="SBP_BACTERIAL_5"/>
    <property type="match status" value="1"/>
</dbReference>
<reference evidence="7 8" key="1">
    <citation type="submission" date="2018-08" db="EMBL/GenBank/DDBJ databases">
        <title>Genomic Encyclopedia of Type Strains, Phase IV (KMG-IV): sequencing the most valuable type-strain genomes for metagenomic binning, comparative biology and taxonomic classification.</title>
        <authorList>
            <person name="Goeker M."/>
        </authorList>
    </citation>
    <scope>NUCLEOTIDE SEQUENCE [LARGE SCALE GENOMIC DNA]</scope>
    <source>
        <strain evidence="7 8">DSM 17274</strain>
    </source>
</reference>
<dbReference type="GO" id="GO:0015833">
    <property type="term" value="P:peptide transport"/>
    <property type="evidence" value="ECO:0007669"/>
    <property type="project" value="TreeGrafter"/>
</dbReference>
<comment type="subcellular location">
    <subcellularLocation>
        <location evidence="1">Cell membrane</location>
        <topology evidence="1">Lipid-anchor</topology>
    </subcellularLocation>
</comment>
<accession>A0A3E0ASH7</accession>
<name>A0A3E0ASH7_9STAP</name>
<dbReference type="Proteomes" id="UP000257076">
    <property type="component" value="Unassembled WGS sequence"/>
</dbReference>
<dbReference type="InterPro" id="IPR039424">
    <property type="entry name" value="SBP_5"/>
</dbReference>
<dbReference type="RefSeq" id="WP_115885873.1">
    <property type="nucleotide sequence ID" value="NZ_CBCSHX010000007.1"/>
</dbReference>
<feature type="chain" id="PRO_5039386336" evidence="5">
    <location>
        <begin position="20"/>
        <end position="560"/>
    </location>
</feature>
<dbReference type="GO" id="GO:0043190">
    <property type="term" value="C:ATP-binding cassette (ABC) transporter complex"/>
    <property type="evidence" value="ECO:0007669"/>
    <property type="project" value="InterPro"/>
</dbReference>
<dbReference type="GO" id="GO:1904680">
    <property type="term" value="F:peptide transmembrane transporter activity"/>
    <property type="evidence" value="ECO:0007669"/>
    <property type="project" value="TreeGrafter"/>
</dbReference>
<dbReference type="PANTHER" id="PTHR30290">
    <property type="entry name" value="PERIPLASMIC BINDING COMPONENT OF ABC TRANSPORTER"/>
    <property type="match status" value="1"/>
</dbReference>
<dbReference type="OrthoDB" id="9771733at2"/>
<dbReference type="Gene3D" id="3.90.76.10">
    <property type="entry name" value="Dipeptide-binding Protein, Domain 1"/>
    <property type="match status" value="1"/>
</dbReference>
<dbReference type="PROSITE" id="PS51257">
    <property type="entry name" value="PROKAR_LIPOPROTEIN"/>
    <property type="match status" value="1"/>
</dbReference>
<dbReference type="InterPro" id="IPR030678">
    <property type="entry name" value="Peptide/Ni-bd"/>
</dbReference>
<keyword evidence="3" id="KW-0813">Transport</keyword>
<dbReference type="InterPro" id="IPR000914">
    <property type="entry name" value="SBP_5_dom"/>
</dbReference>
<dbReference type="PIRSF" id="PIRSF002741">
    <property type="entry name" value="MppA"/>
    <property type="match status" value="1"/>
</dbReference>
<feature type="domain" description="Solute-binding protein family 5" evidence="6">
    <location>
        <begin position="85"/>
        <end position="474"/>
    </location>
</feature>
<protein>
    <submittedName>
        <fullName evidence="7">Peptide/nickel transport system substrate-binding protein</fullName>
    </submittedName>
</protein>
<comment type="similarity">
    <text evidence="2">Belongs to the bacterial solute-binding protein 5 family.</text>
</comment>
<evidence type="ECO:0000256" key="2">
    <source>
        <dbReference type="ARBA" id="ARBA00005695"/>
    </source>
</evidence>
<evidence type="ECO:0000313" key="8">
    <source>
        <dbReference type="Proteomes" id="UP000257076"/>
    </source>
</evidence>